<dbReference type="Gene3D" id="3.90.1170.40">
    <property type="entry name" value="Molybdopterin biosynthesis MoaE subunit"/>
    <property type="match status" value="1"/>
</dbReference>
<accession>A0A316V1S8</accession>
<dbReference type="GO" id="GO:0006777">
    <property type="term" value="P:Mo-molybdopterin cofactor biosynthetic process"/>
    <property type="evidence" value="ECO:0007669"/>
    <property type="project" value="InterPro"/>
</dbReference>
<dbReference type="STRING" id="1569628.A0A316V1S8"/>
<organism evidence="2 3">
    <name type="scientific">Jaminaea rosea</name>
    <dbReference type="NCBI Taxonomy" id="1569628"/>
    <lineage>
        <taxon>Eukaryota</taxon>
        <taxon>Fungi</taxon>
        <taxon>Dikarya</taxon>
        <taxon>Basidiomycota</taxon>
        <taxon>Ustilaginomycotina</taxon>
        <taxon>Exobasidiomycetes</taxon>
        <taxon>Microstromatales</taxon>
        <taxon>Microstromatales incertae sedis</taxon>
        <taxon>Jaminaea</taxon>
    </lineage>
</organism>
<feature type="region of interest" description="Disordered" evidence="1">
    <location>
        <begin position="175"/>
        <end position="215"/>
    </location>
</feature>
<dbReference type="Pfam" id="PF02391">
    <property type="entry name" value="MoaE"/>
    <property type="match status" value="2"/>
</dbReference>
<dbReference type="PANTHER" id="PTHR23404">
    <property type="entry name" value="MOLYBDOPTERIN SYNTHASE RELATED"/>
    <property type="match status" value="1"/>
</dbReference>
<reference evidence="2 3" key="1">
    <citation type="journal article" date="2018" name="Mol. Biol. Evol.">
        <title>Broad Genomic Sampling Reveals a Smut Pathogenic Ancestry of the Fungal Clade Ustilaginomycotina.</title>
        <authorList>
            <person name="Kijpornyongpan T."/>
            <person name="Mondo S.J."/>
            <person name="Barry K."/>
            <person name="Sandor L."/>
            <person name="Lee J."/>
            <person name="Lipzen A."/>
            <person name="Pangilinan J."/>
            <person name="LaButti K."/>
            <person name="Hainaut M."/>
            <person name="Henrissat B."/>
            <person name="Grigoriev I.V."/>
            <person name="Spatafora J.W."/>
            <person name="Aime M.C."/>
        </authorList>
    </citation>
    <scope>NUCLEOTIDE SEQUENCE [LARGE SCALE GENOMIC DNA]</scope>
    <source>
        <strain evidence="2 3">MCA 5214</strain>
    </source>
</reference>
<evidence type="ECO:0000313" key="3">
    <source>
        <dbReference type="Proteomes" id="UP000245884"/>
    </source>
</evidence>
<proteinExistence type="predicted"/>
<feature type="compositionally biased region" description="Basic and acidic residues" evidence="1">
    <location>
        <begin position="322"/>
        <end position="343"/>
    </location>
</feature>
<gene>
    <name evidence="2" type="ORF">BDZ90DRAFT_230252</name>
</gene>
<feature type="compositionally biased region" description="Low complexity" evidence="1">
    <location>
        <begin position="176"/>
        <end position="195"/>
    </location>
</feature>
<dbReference type="RefSeq" id="XP_025363987.1">
    <property type="nucleotide sequence ID" value="XM_025505407.1"/>
</dbReference>
<evidence type="ECO:0000313" key="2">
    <source>
        <dbReference type="EMBL" id="PWN29375.1"/>
    </source>
</evidence>
<keyword evidence="3" id="KW-1185">Reference proteome</keyword>
<name>A0A316V1S8_9BASI</name>
<feature type="region of interest" description="Disordered" evidence="1">
    <location>
        <begin position="1"/>
        <end position="68"/>
    </location>
</feature>
<dbReference type="InterPro" id="IPR036563">
    <property type="entry name" value="MoaE_sf"/>
</dbReference>
<dbReference type="OrthoDB" id="5531344at2759"/>
<dbReference type="CDD" id="cd00756">
    <property type="entry name" value="MoaE"/>
    <property type="match status" value="1"/>
</dbReference>
<feature type="compositionally biased region" description="Low complexity" evidence="1">
    <location>
        <begin position="302"/>
        <end position="321"/>
    </location>
</feature>
<feature type="region of interest" description="Disordered" evidence="1">
    <location>
        <begin position="274"/>
        <end position="357"/>
    </location>
</feature>
<sequence length="357" mass="38345">MAPSRSSTHGSTALSSMFKGSHLHHHNNDSRHSLDGKPVTGPLPKHPTNKKPYPHSPAGSIPNPHGDTISLTYDHLDIERSAKEVQSKWAGATVLFLGSTREDWADTTAAASTSSLRVTRLEYECYTPLALKTMRAILQRARSTPSGSWPPADLTSRDVTQIDESVEAELTARDMAGGSANGASGASSPRASFSPGKKDKKRSFEEEQRPPSAPQDAVLRIHLTHRLGPVPVGQPSILLAVSSPHRRRAFEVAEWVLEEVKRVVPIWKREVRESLGGKESTEGANDSSEWVGLNDERKKKATNGAAAEAGNGASTTATTGKGAEEERAGKGEDLANVTSRDDVFQDAALAPSMSRIP</sequence>
<evidence type="ECO:0000256" key="1">
    <source>
        <dbReference type="SAM" id="MobiDB-lite"/>
    </source>
</evidence>
<feature type="compositionally biased region" description="Basic and acidic residues" evidence="1">
    <location>
        <begin position="26"/>
        <end position="35"/>
    </location>
</feature>
<dbReference type="EMBL" id="KZ819663">
    <property type="protein sequence ID" value="PWN29375.1"/>
    <property type="molecule type" value="Genomic_DNA"/>
</dbReference>
<dbReference type="Proteomes" id="UP000245884">
    <property type="component" value="Unassembled WGS sequence"/>
</dbReference>
<dbReference type="AlphaFoldDB" id="A0A316V1S8"/>
<feature type="compositionally biased region" description="Polar residues" evidence="1">
    <location>
        <begin position="1"/>
        <end position="15"/>
    </location>
</feature>
<dbReference type="GeneID" id="37027230"/>
<dbReference type="InterPro" id="IPR003448">
    <property type="entry name" value="Mopterin_biosynth_MoaE"/>
</dbReference>
<protein>
    <submittedName>
        <fullName evidence="2">MoaE-domain-containing protein</fullName>
    </submittedName>
</protein>
<dbReference type="SUPFAM" id="SSF54690">
    <property type="entry name" value="Molybdopterin synthase subunit MoaE"/>
    <property type="match status" value="2"/>
</dbReference>